<dbReference type="Proteomes" id="UP000652219">
    <property type="component" value="Unassembled WGS sequence"/>
</dbReference>
<gene>
    <name evidence="2" type="ORF">CSOJ01_14850</name>
</gene>
<evidence type="ECO:0000256" key="1">
    <source>
        <dbReference type="SAM" id="MobiDB-lite"/>
    </source>
</evidence>
<organism evidence="2 3">
    <name type="scientific">Colletotrichum sojae</name>
    <dbReference type="NCBI Taxonomy" id="2175907"/>
    <lineage>
        <taxon>Eukaryota</taxon>
        <taxon>Fungi</taxon>
        <taxon>Dikarya</taxon>
        <taxon>Ascomycota</taxon>
        <taxon>Pezizomycotina</taxon>
        <taxon>Sordariomycetes</taxon>
        <taxon>Hypocreomycetidae</taxon>
        <taxon>Glomerellales</taxon>
        <taxon>Glomerellaceae</taxon>
        <taxon>Colletotrichum</taxon>
        <taxon>Colletotrichum orchidearum species complex</taxon>
    </lineage>
</organism>
<feature type="compositionally biased region" description="Polar residues" evidence="1">
    <location>
        <begin position="56"/>
        <end position="66"/>
    </location>
</feature>
<feature type="region of interest" description="Disordered" evidence="1">
    <location>
        <begin position="40"/>
        <end position="66"/>
    </location>
</feature>
<dbReference type="EMBL" id="WIGN01000541">
    <property type="protein sequence ID" value="KAF6789075.1"/>
    <property type="molecule type" value="Genomic_DNA"/>
</dbReference>
<proteinExistence type="predicted"/>
<protein>
    <submittedName>
        <fullName evidence="2">Uncharacterized protein</fullName>
    </submittedName>
</protein>
<evidence type="ECO:0000313" key="2">
    <source>
        <dbReference type="EMBL" id="KAF6789075.1"/>
    </source>
</evidence>
<sequence length="140" mass="14852">MALIAGYSGSTLSRNLRTVEANLRHRRVAIPQSASVTRAMGRNRPSLNGDPVDEWSNPTTTRTPTAYRSSGVLTLGNAAQLTSDPPHHRNSTLAMCSSNCCPCQASRRVAQNGHTFCHTSSTPPPLLGTVTIRTVPNGGG</sequence>
<dbReference type="AlphaFoldDB" id="A0A8H6IPN2"/>
<reference evidence="2 3" key="1">
    <citation type="journal article" date="2020" name="Phytopathology">
        <title>Genome Sequence Resources of Colletotrichum truncatum, C. plurivorum, C. musicola, and C. sojae: Four Species Pathogenic to Soybean (Glycine max).</title>
        <authorList>
            <person name="Rogerio F."/>
            <person name="Boufleur T.R."/>
            <person name="Ciampi-Guillardi M."/>
            <person name="Sukno S.A."/>
            <person name="Thon M.R."/>
            <person name="Massola Junior N.S."/>
            <person name="Baroncelli R."/>
        </authorList>
    </citation>
    <scope>NUCLEOTIDE SEQUENCE [LARGE SCALE GENOMIC DNA]</scope>
    <source>
        <strain evidence="2 3">LFN0009</strain>
    </source>
</reference>
<keyword evidence="3" id="KW-1185">Reference proteome</keyword>
<comment type="caution">
    <text evidence="2">The sequence shown here is derived from an EMBL/GenBank/DDBJ whole genome shotgun (WGS) entry which is preliminary data.</text>
</comment>
<evidence type="ECO:0000313" key="3">
    <source>
        <dbReference type="Proteomes" id="UP000652219"/>
    </source>
</evidence>
<name>A0A8H6IPN2_9PEZI</name>
<accession>A0A8H6IPN2</accession>